<evidence type="ECO:0000256" key="5">
    <source>
        <dbReference type="ARBA" id="ARBA00022989"/>
    </source>
</evidence>
<keyword evidence="3" id="KW-1003">Cell membrane</keyword>
<dbReference type="InterPro" id="IPR005744">
    <property type="entry name" value="Hy-lIII"/>
</dbReference>
<feature type="transmembrane region" description="Helical" evidence="8">
    <location>
        <begin position="180"/>
        <end position="197"/>
    </location>
</feature>
<keyword evidence="4 8" id="KW-0812">Transmembrane</keyword>
<evidence type="ECO:0000256" key="4">
    <source>
        <dbReference type="ARBA" id="ARBA00022692"/>
    </source>
</evidence>
<feature type="transmembrane region" description="Helical" evidence="8">
    <location>
        <begin position="59"/>
        <end position="78"/>
    </location>
</feature>
<dbReference type="GO" id="GO:0046872">
    <property type="term" value="F:metal ion binding"/>
    <property type="evidence" value="ECO:0007669"/>
    <property type="project" value="UniProtKB-KW"/>
</dbReference>
<keyword evidence="7" id="KW-0479">Metal-binding</keyword>
<dbReference type="GO" id="GO:0005886">
    <property type="term" value="C:plasma membrane"/>
    <property type="evidence" value="ECO:0007669"/>
    <property type="project" value="UniProtKB-SubCell"/>
</dbReference>
<evidence type="ECO:0000256" key="7">
    <source>
        <dbReference type="PIRSR" id="PIRSR604254-1"/>
    </source>
</evidence>
<feature type="binding site" evidence="7">
    <location>
        <position position="207"/>
    </location>
    <ligand>
        <name>Zn(2+)</name>
        <dbReference type="ChEBI" id="CHEBI:29105"/>
    </ligand>
</feature>
<reference evidence="9" key="1">
    <citation type="submission" date="2023-05" db="EMBL/GenBank/DDBJ databases">
        <title>Cataloging the Phylogenetic Diversity of Human Bladder Bacteria.</title>
        <authorList>
            <person name="Du J."/>
        </authorList>
    </citation>
    <scope>NUCLEOTIDE SEQUENCE</scope>
    <source>
        <strain evidence="9">UMB1231</strain>
    </source>
</reference>
<dbReference type="NCBIfam" id="TIGR01065">
    <property type="entry name" value="hlyIII"/>
    <property type="match status" value="1"/>
</dbReference>
<evidence type="ECO:0000256" key="2">
    <source>
        <dbReference type="ARBA" id="ARBA00008488"/>
    </source>
</evidence>
<dbReference type="Pfam" id="PF03006">
    <property type="entry name" value="HlyIII"/>
    <property type="match status" value="1"/>
</dbReference>
<evidence type="ECO:0000313" key="9">
    <source>
        <dbReference type="EMBL" id="MDK7186930.1"/>
    </source>
</evidence>
<evidence type="ECO:0000256" key="8">
    <source>
        <dbReference type="SAM" id="Phobius"/>
    </source>
</evidence>
<feature type="binding site" evidence="7">
    <location>
        <position position="211"/>
    </location>
    <ligand>
        <name>Zn(2+)</name>
        <dbReference type="ChEBI" id="CHEBI:29105"/>
    </ligand>
</feature>
<dbReference type="EMBL" id="JASOOE010000004">
    <property type="protein sequence ID" value="MDK7186930.1"/>
    <property type="molecule type" value="Genomic_DNA"/>
</dbReference>
<dbReference type="PANTHER" id="PTHR20855">
    <property type="entry name" value="ADIPOR/PROGESTIN RECEPTOR-RELATED"/>
    <property type="match status" value="1"/>
</dbReference>
<feature type="transmembrane region" description="Helical" evidence="8">
    <location>
        <begin position="209"/>
        <end position="228"/>
    </location>
</feature>
<proteinExistence type="inferred from homology"/>
<evidence type="ECO:0000256" key="1">
    <source>
        <dbReference type="ARBA" id="ARBA00004651"/>
    </source>
</evidence>
<gene>
    <name evidence="9" type="ORF">QP433_02940</name>
</gene>
<dbReference type="InterPro" id="IPR004254">
    <property type="entry name" value="AdipoR/HlyIII-related"/>
</dbReference>
<evidence type="ECO:0000256" key="3">
    <source>
        <dbReference type="ARBA" id="ARBA00022475"/>
    </source>
</evidence>
<keyword evidence="6 8" id="KW-0472">Membrane</keyword>
<evidence type="ECO:0000313" key="10">
    <source>
        <dbReference type="Proteomes" id="UP001229251"/>
    </source>
</evidence>
<comment type="caution">
    <text evidence="9">The sequence shown here is derived from an EMBL/GenBank/DDBJ whole genome shotgun (WGS) entry which is preliminary data.</text>
</comment>
<evidence type="ECO:0000256" key="6">
    <source>
        <dbReference type="ARBA" id="ARBA00023136"/>
    </source>
</evidence>
<organism evidence="9 10">
    <name type="scientific">Facklamia hominis</name>
    <dbReference type="NCBI Taxonomy" id="178214"/>
    <lineage>
        <taxon>Bacteria</taxon>
        <taxon>Bacillati</taxon>
        <taxon>Bacillota</taxon>
        <taxon>Bacilli</taxon>
        <taxon>Lactobacillales</taxon>
        <taxon>Aerococcaceae</taxon>
        <taxon>Facklamia</taxon>
    </lineage>
</organism>
<dbReference type="Proteomes" id="UP001229251">
    <property type="component" value="Unassembled WGS sequence"/>
</dbReference>
<protein>
    <submittedName>
        <fullName evidence="9">Hemolysin III family protein</fullName>
    </submittedName>
</protein>
<dbReference type="RefSeq" id="WP_285065499.1">
    <property type="nucleotide sequence ID" value="NZ_JASOOE010000004.1"/>
</dbReference>
<dbReference type="AlphaFoldDB" id="A0AAJ1Q5I7"/>
<dbReference type="PANTHER" id="PTHR20855:SF3">
    <property type="entry name" value="LD03007P"/>
    <property type="match status" value="1"/>
</dbReference>
<feature type="transmembrane region" description="Helical" evidence="8">
    <location>
        <begin position="149"/>
        <end position="168"/>
    </location>
</feature>
<sequence length="229" mass="25957">MTQYKAFKVKDVFSSPEILNSDVYQISLEVFNAVSHGVGFVLSVLATCFLFMKGVKSQSLMSIVAYLIFALSMCLMYFNSMMYHAMSRTILRPIFKFFDHTAIYLLIAGSYTPFALLLVGGWLGLVLVIVEWGVALIGIMGKAVGNEWIIKHSTLLYLLMGWMAIFAIRSILTKLPLPGIMWLFAGGLAYSLGTIFYKFDEKYAYFHVFWHFFVMLGSACLFVTVYCYV</sequence>
<keyword evidence="5 8" id="KW-1133">Transmembrane helix</keyword>
<name>A0AAJ1Q5I7_9LACT</name>
<accession>A0AAJ1Q5I7</accession>
<comment type="similarity">
    <text evidence="2">Belongs to the UPF0073 (Hly-III) family.</text>
</comment>
<comment type="subcellular location">
    <subcellularLocation>
        <location evidence="1">Cell membrane</location>
        <topology evidence="1">Multi-pass membrane protein</topology>
    </subcellularLocation>
</comment>
<feature type="transmembrane region" description="Helical" evidence="8">
    <location>
        <begin position="30"/>
        <end position="52"/>
    </location>
</feature>
<dbReference type="GO" id="GO:0140911">
    <property type="term" value="F:pore-forming activity"/>
    <property type="evidence" value="ECO:0007669"/>
    <property type="project" value="InterPro"/>
</dbReference>
<feature type="binding site" evidence="7">
    <location>
        <position position="84"/>
    </location>
    <ligand>
        <name>Zn(2+)</name>
        <dbReference type="ChEBI" id="CHEBI:29105"/>
    </ligand>
</feature>
<keyword evidence="7" id="KW-0862">Zinc</keyword>